<feature type="transmembrane region" description="Helical" evidence="6">
    <location>
        <begin position="82"/>
        <end position="104"/>
    </location>
</feature>
<protein>
    <submittedName>
        <fullName evidence="8">(pine wood nematode) hypothetical protein</fullName>
    </submittedName>
    <submittedName>
        <fullName evidence="12">DAN domain-containing protein</fullName>
    </submittedName>
</protein>
<dbReference type="AlphaFoldDB" id="A0A1I7RSI0"/>
<proteinExistence type="predicted"/>
<reference evidence="12" key="1">
    <citation type="submission" date="2016-11" db="UniProtKB">
        <authorList>
            <consortium name="WormBaseParasite"/>
        </authorList>
    </citation>
    <scope>IDENTIFICATION</scope>
</reference>
<evidence type="ECO:0000256" key="6">
    <source>
        <dbReference type="SAM" id="Phobius"/>
    </source>
</evidence>
<dbReference type="OrthoDB" id="5853262at2759"/>
<gene>
    <name evidence="8" type="ORF">BXYJ_LOCUS11758</name>
</gene>
<keyword evidence="6" id="KW-1133">Transmembrane helix</keyword>
<keyword evidence="4" id="KW-1015">Disulfide bond</keyword>
<evidence type="ECO:0000313" key="9">
    <source>
        <dbReference type="EMBL" id="CAG9122930.1"/>
    </source>
</evidence>
<evidence type="ECO:0000256" key="2">
    <source>
        <dbReference type="ARBA" id="ARBA00022525"/>
    </source>
</evidence>
<organism evidence="10 12">
    <name type="scientific">Bursaphelenchus xylophilus</name>
    <name type="common">Pinewood nematode worm</name>
    <name type="synonym">Aphelenchoides xylophilus</name>
    <dbReference type="NCBI Taxonomy" id="6326"/>
    <lineage>
        <taxon>Eukaryota</taxon>
        <taxon>Metazoa</taxon>
        <taxon>Ecdysozoa</taxon>
        <taxon>Nematoda</taxon>
        <taxon>Chromadorea</taxon>
        <taxon>Rhabditida</taxon>
        <taxon>Tylenchina</taxon>
        <taxon>Tylenchomorpha</taxon>
        <taxon>Aphelenchoidea</taxon>
        <taxon>Aphelenchoididae</taxon>
        <taxon>Bursaphelenchus</taxon>
    </lineage>
</organism>
<feature type="region of interest" description="Disordered" evidence="5">
    <location>
        <begin position="1"/>
        <end position="52"/>
    </location>
</feature>
<evidence type="ECO:0000313" key="10">
    <source>
        <dbReference type="Proteomes" id="UP000095284"/>
    </source>
</evidence>
<keyword evidence="6" id="KW-0812">Transmembrane</keyword>
<keyword evidence="2" id="KW-0964">Secreted</keyword>
<evidence type="ECO:0000256" key="3">
    <source>
        <dbReference type="ARBA" id="ARBA00022729"/>
    </source>
</evidence>
<accession>A0A1I7RSI0</accession>
<evidence type="ECO:0000313" key="11">
    <source>
        <dbReference type="Proteomes" id="UP000659654"/>
    </source>
</evidence>
<keyword evidence="6" id="KW-0472">Membrane</keyword>
<dbReference type="Pfam" id="PF03045">
    <property type="entry name" value="DAN"/>
    <property type="match status" value="1"/>
</dbReference>
<dbReference type="Proteomes" id="UP000659654">
    <property type="component" value="Unassembled WGS sequence"/>
</dbReference>
<dbReference type="EMBL" id="CAJFDI010000005">
    <property type="protein sequence ID" value="CAD5231662.1"/>
    <property type="molecule type" value="Genomic_DNA"/>
</dbReference>
<evidence type="ECO:0000256" key="4">
    <source>
        <dbReference type="ARBA" id="ARBA00023157"/>
    </source>
</evidence>
<dbReference type="InterPro" id="IPR004133">
    <property type="entry name" value="DAN_dom"/>
</dbReference>
<dbReference type="InterPro" id="IPR029034">
    <property type="entry name" value="Cystine-knot_cytokine"/>
</dbReference>
<dbReference type="GO" id="GO:0005576">
    <property type="term" value="C:extracellular region"/>
    <property type="evidence" value="ECO:0007669"/>
    <property type="project" value="UniProtKB-SubCell"/>
</dbReference>
<dbReference type="WBParaSite" id="BXY_0368400.1">
    <property type="protein sequence ID" value="BXY_0368400.1"/>
    <property type="gene ID" value="BXY_0368400"/>
</dbReference>
<keyword evidence="3" id="KW-0732">Signal</keyword>
<name>A0A1I7RSI0_BURXY</name>
<sequence>MDVNGEPKPATRCPGLREQVSNDGPIEQPQLSHPGSTFEDAKMSTESTNGSRCTNQCNYSLSRHNSRKSVQFSAIRLISHRFSMFMFFFLLFFLLVRTGSAAALKSTCKKVGYKSLIDETGCELMAVFVHRCSGFCLSLSFANPLRGNQLSVYGKCCRMLDVEMIDVTVNCGSFNKTVQVPSAKECGCFDCA</sequence>
<feature type="domain" description="DAN" evidence="7">
    <location>
        <begin position="101"/>
        <end position="189"/>
    </location>
</feature>
<reference evidence="9" key="2">
    <citation type="submission" date="2020-08" db="EMBL/GenBank/DDBJ databases">
        <authorList>
            <person name="Kikuchi T."/>
        </authorList>
    </citation>
    <scope>NUCLEOTIDE SEQUENCE</scope>
    <source>
        <strain evidence="8">Ka4C1</strain>
    </source>
</reference>
<keyword evidence="11" id="KW-1185">Reference proteome</keyword>
<dbReference type="EMBL" id="CAJFCV020000005">
    <property type="protein sequence ID" value="CAG9122930.1"/>
    <property type="molecule type" value="Genomic_DNA"/>
</dbReference>
<dbReference type="Proteomes" id="UP000095284">
    <property type="component" value="Unplaced"/>
</dbReference>
<evidence type="ECO:0000313" key="8">
    <source>
        <dbReference type="EMBL" id="CAD5231662.1"/>
    </source>
</evidence>
<dbReference type="SMR" id="A0A1I7RSI0"/>
<dbReference type="Proteomes" id="UP000582659">
    <property type="component" value="Unassembled WGS sequence"/>
</dbReference>
<evidence type="ECO:0000313" key="12">
    <source>
        <dbReference type="WBParaSite" id="BXY_0368400.1"/>
    </source>
</evidence>
<evidence type="ECO:0000256" key="5">
    <source>
        <dbReference type="SAM" id="MobiDB-lite"/>
    </source>
</evidence>
<evidence type="ECO:0000256" key="1">
    <source>
        <dbReference type="ARBA" id="ARBA00004613"/>
    </source>
</evidence>
<dbReference type="eggNOG" id="ENOG502S8U5">
    <property type="taxonomic scope" value="Eukaryota"/>
</dbReference>
<comment type="subcellular location">
    <subcellularLocation>
        <location evidence="1">Secreted</location>
    </subcellularLocation>
</comment>
<dbReference type="Gene3D" id="2.10.90.10">
    <property type="entry name" value="Cystine-knot cytokines"/>
    <property type="match status" value="1"/>
</dbReference>
<evidence type="ECO:0000259" key="7">
    <source>
        <dbReference type="Pfam" id="PF03045"/>
    </source>
</evidence>